<dbReference type="AlphaFoldDB" id="X0TAB3"/>
<feature type="non-terminal residue" evidence="1">
    <location>
        <position position="1"/>
    </location>
</feature>
<accession>X0TAB3</accession>
<dbReference type="EMBL" id="BARS01016733">
    <property type="protein sequence ID" value="GAF90149.1"/>
    <property type="molecule type" value="Genomic_DNA"/>
</dbReference>
<reference evidence="1" key="1">
    <citation type="journal article" date="2014" name="Front. Microbiol.">
        <title>High frequency of phylogenetically diverse reductive dehalogenase-homologous genes in deep subseafloor sedimentary metagenomes.</title>
        <authorList>
            <person name="Kawai M."/>
            <person name="Futagami T."/>
            <person name="Toyoda A."/>
            <person name="Takaki Y."/>
            <person name="Nishi S."/>
            <person name="Hori S."/>
            <person name="Arai W."/>
            <person name="Tsubouchi T."/>
            <person name="Morono Y."/>
            <person name="Uchiyama I."/>
            <person name="Ito T."/>
            <person name="Fujiyama A."/>
            <person name="Inagaki F."/>
            <person name="Takami H."/>
        </authorList>
    </citation>
    <scope>NUCLEOTIDE SEQUENCE</scope>
    <source>
        <strain evidence="1">Expedition CK06-06</strain>
    </source>
</reference>
<name>X0TAB3_9ZZZZ</name>
<gene>
    <name evidence="1" type="ORF">S01H1_27475</name>
</gene>
<comment type="caution">
    <text evidence="1">The sequence shown here is derived from an EMBL/GenBank/DDBJ whole genome shotgun (WGS) entry which is preliminary data.</text>
</comment>
<organism evidence="1">
    <name type="scientific">marine sediment metagenome</name>
    <dbReference type="NCBI Taxonomy" id="412755"/>
    <lineage>
        <taxon>unclassified sequences</taxon>
        <taxon>metagenomes</taxon>
        <taxon>ecological metagenomes</taxon>
    </lineage>
</organism>
<protein>
    <submittedName>
        <fullName evidence="1">Uncharacterized protein</fullName>
    </submittedName>
</protein>
<sequence>IDIDNKEMTHSELEDALGKVDEYINGDKIPEISDKDAELFLDPETISHNRSMVDKMMGY</sequence>
<proteinExistence type="predicted"/>
<evidence type="ECO:0000313" key="1">
    <source>
        <dbReference type="EMBL" id="GAF90149.1"/>
    </source>
</evidence>